<keyword evidence="3" id="KW-1185">Reference proteome</keyword>
<accession>A0A1T4XY60</accession>
<evidence type="ECO:0000313" key="3">
    <source>
        <dbReference type="Proteomes" id="UP000190027"/>
    </source>
</evidence>
<reference evidence="2 3" key="1">
    <citation type="submission" date="2017-02" db="EMBL/GenBank/DDBJ databases">
        <authorList>
            <person name="Peterson S.W."/>
        </authorList>
    </citation>
    <scope>NUCLEOTIDE SEQUENCE [LARGE SCALE GENOMIC DNA]</scope>
    <source>
        <strain evidence="2 3">DSM 16080</strain>
    </source>
</reference>
<name>A0A1T4XY60_9BACT</name>
<dbReference type="GO" id="GO:0030246">
    <property type="term" value="F:carbohydrate binding"/>
    <property type="evidence" value="ECO:0007669"/>
    <property type="project" value="InterPro"/>
</dbReference>
<evidence type="ECO:0008006" key="4">
    <source>
        <dbReference type="Google" id="ProtNLM"/>
    </source>
</evidence>
<dbReference type="RefSeq" id="WP_144019489.1">
    <property type="nucleotide sequence ID" value="NZ_FUYC01000020.1"/>
</dbReference>
<proteinExistence type="predicted"/>
<dbReference type="SUPFAM" id="SSF49452">
    <property type="entry name" value="Starch-binding domain-like"/>
    <property type="match status" value="1"/>
</dbReference>
<gene>
    <name evidence="2" type="ORF">SAMN02745704_02587</name>
</gene>
<dbReference type="OrthoDB" id="9817180at2"/>
<dbReference type="Proteomes" id="UP000190027">
    <property type="component" value="Unassembled WGS sequence"/>
</dbReference>
<feature type="compositionally biased region" description="Pro residues" evidence="1">
    <location>
        <begin position="770"/>
        <end position="783"/>
    </location>
</feature>
<organism evidence="2 3">
    <name type="scientific">Paucidesulfovibrio gracilis DSM 16080</name>
    <dbReference type="NCBI Taxonomy" id="1121449"/>
    <lineage>
        <taxon>Bacteria</taxon>
        <taxon>Pseudomonadati</taxon>
        <taxon>Thermodesulfobacteriota</taxon>
        <taxon>Desulfovibrionia</taxon>
        <taxon>Desulfovibrionales</taxon>
        <taxon>Desulfovibrionaceae</taxon>
        <taxon>Paucidesulfovibrio</taxon>
    </lineage>
</organism>
<feature type="compositionally biased region" description="Basic and acidic residues" evidence="1">
    <location>
        <begin position="784"/>
        <end position="805"/>
    </location>
</feature>
<dbReference type="Gene3D" id="2.60.40.1120">
    <property type="entry name" value="Carboxypeptidase-like, regulatory domain"/>
    <property type="match status" value="1"/>
</dbReference>
<evidence type="ECO:0000256" key="1">
    <source>
        <dbReference type="SAM" id="MobiDB-lite"/>
    </source>
</evidence>
<dbReference type="EMBL" id="FUYC01000020">
    <property type="protein sequence ID" value="SKA94454.1"/>
    <property type="molecule type" value="Genomic_DNA"/>
</dbReference>
<protein>
    <recommendedName>
        <fullName evidence="4">Carboxypeptidase regulatory-like domain-containing protein</fullName>
    </recommendedName>
</protein>
<evidence type="ECO:0000313" key="2">
    <source>
        <dbReference type="EMBL" id="SKA94454.1"/>
    </source>
</evidence>
<feature type="region of interest" description="Disordered" evidence="1">
    <location>
        <begin position="770"/>
        <end position="805"/>
    </location>
</feature>
<dbReference type="InterPro" id="IPR013784">
    <property type="entry name" value="Carb-bd-like_fold"/>
</dbReference>
<sequence length="905" mass="100296">MPRCRCCRPVFAGNRLVSFWMHAVVLAMVLFATWGGGPALAALPLAEQEKLLWRAVEDVLAEHPEWAAQTRLLGVGSWMGGSPGPNADIDITVGHADRATEKKLAQSIQARVDELAAGAGHEVKVTFSRDVLFEDRFRGEVGQKFFYDYADKTGDYRSCFVMEAGPEGIRPRRARTERFWIDTGQKIPRQVEGAYRFVEDSVVFLERYSTKPTLVQAEKAAKYLDNYESFLKEHLRRNIGTLNGLDELPEAMRTRMRALLRYKAEVGRDAGRAAERLRDALGVESKIALEAELRSFVRDTRRYLINARDDVELVERLHRAGLLDRAGGPARAVKMRDSLLTRVFRRAKVPLAALDAYMIMKAYYEGGIQAAALETGLALAGYAVPPALVAGIVAELAREVFVAGVEWAGNELVFDTINDSFLAGHIYAMASPVQIFTWDQSPFRGLTRQTLACRFTSMEMIRAGVNQYLELAKSWRAGLFASEGSGDITPRLFARMEADRQRSAEWLDQQRDFGLLLARGVYANVPRPLRAVINGQPASLEAVAPASTNQPAEFRLELEALFGLGRVVPSNYGFYERIICERGVEQAGVWLQEHMVEQFRPGYSVRVAVETNHTEGWVLEGNWPKHGSKFWFASENASYARALRTLRIRPTPGARSDCTVRITFSTAFNEGETPRQEQITVRLRASLAHATLAVDVVDAASGAPVSSATIQADGPAGLSTTGARARFEDVPGGMYTVRGSAPGYAGDVTRVRALPGGQATARLQLIPLEQPAPEPDSPAPPRPDTQKPRPPKPEPKPEPKPDPALEHQALCDCINTYKTTVETQKLLEGCRKVNGANFCGGEMRLVQPYTWDEQQEACVGRAEWWDCDKSRRAGEEWFNTSTVHGPVNRSSAAWFCRQLGIKPGQ</sequence>
<dbReference type="AlphaFoldDB" id="A0A1T4XY60"/>